<sequence>MVRFLRFSLLGLFSLTLLACALHVSNSGEEDIAPKPPTALRIASQNVHYILLNADDGRWSVTDWETRKGALDTTLKTLDADVVAFQEMESFSRGSDGSVNLARDFLLKHNPEYALAASGDWQEFPSTQPIFYRRDQLELKDQGWFFFSETPHVIYSRTFNGSYPAFSSWALFKPKDGRPEFFVYNIHFEYKSRSNRRLSAQLVRDQIAARVGNGAHVVLAGDLNALYGSHTMGLLEEAGLKFAQPEGSTYHFDRGINLFGAIDHIGVSPGVRLTSDPVVVRQQFDGQWPSDHYPVFVDIAFDR</sequence>
<feature type="signal peptide" evidence="1">
    <location>
        <begin position="1"/>
        <end position="19"/>
    </location>
</feature>
<dbReference type="InterPro" id="IPR005135">
    <property type="entry name" value="Endo/exonuclease/phosphatase"/>
</dbReference>
<comment type="caution">
    <text evidence="3">The sequence shown here is derived from an EMBL/GenBank/DDBJ whole genome shotgun (WGS) entry which is preliminary data.</text>
</comment>
<dbReference type="GO" id="GO:0004519">
    <property type="term" value="F:endonuclease activity"/>
    <property type="evidence" value="ECO:0007669"/>
    <property type="project" value="UniProtKB-KW"/>
</dbReference>
<feature type="chain" id="PRO_5020379302" evidence="1">
    <location>
        <begin position="20"/>
        <end position="303"/>
    </location>
</feature>
<dbReference type="InterPro" id="IPR050410">
    <property type="entry name" value="CCR4/nocturin_mRNA_transcr"/>
</dbReference>
<dbReference type="GO" id="GO:0000175">
    <property type="term" value="F:3'-5'-RNA exonuclease activity"/>
    <property type="evidence" value="ECO:0007669"/>
    <property type="project" value="TreeGrafter"/>
</dbReference>
<organism evidence="3 4">
    <name type="scientific">Meridianimarinicoccus aquatilis</name>
    <dbReference type="NCBI Taxonomy" id="2552766"/>
    <lineage>
        <taxon>Bacteria</taxon>
        <taxon>Pseudomonadati</taxon>
        <taxon>Pseudomonadota</taxon>
        <taxon>Alphaproteobacteria</taxon>
        <taxon>Rhodobacterales</taxon>
        <taxon>Paracoccaceae</taxon>
        <taxon>Meridianimarinicoccus</taxon>
    </lineage>
</organism>
<proteinExistence type="predicted"/>
<name>A0A4R6AMD9_9RHOB</name>
<dbReference type="PROSITE" id="PS51257">
    <property type="entry name" value="PROKAR_LIPOPROTEIN"/>
    <property type="match status" value="1"/>
</dbReference>
<accession>A0A4R6AMD9</accession>
<keyword evidence="1" id="KW-0732">Signal</keyword>
<keyword evidence="3" id="KW-0540">Nuclease</keyword>
<evidence type="ECO:0000313" key="4">
    <source>
        <dbReference type="Proteomes" id="UP000294562"/>
    </source>
</evidence>
<dbReference type="SUPFAM" id="SSF56219">
    <property type="entry name" value="DNase I-like"/>
    <property type="match status" value="1"/>
</dbReference>
<evidence type="ECO:0000256" key="1">
    <source>
        <dbReference type="SAM" id="SignalP"/>
    </source>
</evidence>
<evidence type="ECO:0000259" key="2">
    <source>
        <dbReference type="Pfam" id="PF03372"/>
    </source>
</evidence>
<dbReference type="Proteomes" id="UP000294562">
    <property type="component" value="Unassembled WGS sequence"/>
</dbReference>
<dbReference type="PANTHER" id="PTHR12121">
    <property type="entry name" value="CARBON CATABOLITE REPRESSOR PROTEIN 4"/>
    <property type="match status" value="1"/>
</dbReference>
<dbReference type="PANTHER" id="PTHR12121:SF36">
    <property type="entry name" value="ENDONUCLEASE_EXONUCLEASE_PHOSPHATASE DOMAIN-CONTAINING PROTEIN"/>
    <property type="match status" value="1"/>
</dbReference>
<dbReference type="InterPro" id="IPR036691">
    <property type="entry name" value="Endo/exonu/phosph_ase_sf"/>
</dbReference>
<evidence type="ECO:0000313" key="3">
    <source>
        <dbReference type="EMBL" id="TDL84542.1"/>
    </source>
</evidence>
<gene>
    <name evidence="3" type="ORF">E2L05_17855</name>
</gene>
<reference evidence="3 4" key="1">
    <citation type="submission" date="2019-03" db="EMBL/GenBank/DDBJ databases">
        <title>Rhodobacteraceae bacterium SM1902, a new member of the family Rhodobacteraceae isolated from Yantai.</title>
        <authorList>
            <person name="Sun Y."/>
        </authorList>
    </citation>
    <scope>NUCLEOTIDE SEQUENCE [LARGE SCALE GENOMIC DNA]</scope>
    <source>
        <strain evidence="3 4">SM1902</strain>
    </source>
</reference>
<feature type="domain" description="Endonuclease/exonuclease/phosphatase" evidence="2">
    <location>
        <begin position="62"/>
        <end position="292"/>
    </location>
</feature>
<dbReference type="OrthoDB" id="9793162at2"/>
<dbReference type="RefSeq" id="WP_133344163.1">
    <property type="nucleotide sequence ID" value="NZ_SMZO01000064.1"/>
</dbReference>
<keyword evidence="4" id="KW-1185">Reference proteome</keyword>
<protein>
    <submittedName>
        <fullName evidence="3">Endonuclease</fullName>
    </submittedName>
</protein>
<keyword evidence="3" id="KW-0378">Hydrolase</keyword>
<dbReference type="Gene3D" id="3.60.10.10">
    <property type="entry name" value="Endonuclease/exonuclease/phosphatase"/>
    <property type="match status" value="1"/>
</dbReference>
<dbReference type="AlphaFoldDB" id="A0A4R6AMD9"/>
<dbReference type="Pfam" id="PF03372">
    <property type="entry name" value="Exo_endo_phos"/>
    <property type="match status" value="1"/>
</dbReference>
<keyword evidence="3" id="KW-0255">Endonuclease</keyword>
<dbReference type="EMBL" id="SMZO01000064">
    <property type="protein sequence ID" value="TDL84542.1"/>
    <property type="molecule type" value="Genomic_DNA"/>
</dbReference>